<keyword evidence="11" id="KW-1185">Reference proteome</keyword>
<dbReference type="InterPro" id="IPR050297">
    <property type="entry name" value="LipidA_mod_glycosyltrf_83"/>
</dbReference>
<evidence type="ECO:0000256" key="8">
    <source>
        <dbReference type="SAM" id="Phobius"/>
    </source>
</evidence>
<comment type="subcellular location">
    <subcellularLocation>
        <location evidence="1">Cell membrane</location>
        <topology evidence="1">Multi-pass membrane protein</topology>
    </subcellularLocation>
</comment>
<evidence type="ECO:0000256" key="5">
    <source>
        <dbReference type="ARBA" id="ARBA00022692"/>
    </source>
</evidence>
<dbReference type="Proteomes" id="UP001356170">
    <property type="component" value="Unassembled WGS sequence"/>
</dbReference>
<dbReference type="PANTHER" id="PTHR33908:SF11">
    <property type="entry name" value="MEMBRANE PROTEIN"/>
    <property type="match status" value="1"/>
</dbReference>
<reference evidence="10 11" key="1">
    <citation type="submission" date="2024-01" db="EMBL/GenBank/DDBJ databases">
        <title>Novel species of the genus Luteimonas isolated from rivers.</title>
        <authorList>
            <person name="Lu H."/>
        </authorList>
    </citation>
    <scope>NUCLEOTIDE SEQUENCE [LARGE SCALE GENOMIC DNA]</scope>
    <source>
        <strain evidence="10 11">FXH3W</strain>
    </source>
</reference>
<comment type="caution">
    <text evidence="10">The sequence shown here is derived from an EMBL/GenBank/DDBJ whole genome shotgun (WGS) entry which is preliminary data.</text>
</comment>
<evidence type="ECO:0000259" key="9">
    <source>
        <dbReference type="Pfam" id="PF13231"/>
    </source>
</evidence>
<keyword evidence="2" id="KW-1003">Cell membrane</keyword>
<proteinExistence type="predicted"/>
<dbReference type="EMBL" id="JAZHBO010000002">
    <property type="protein sequence ID" value="MEF2155839.1"/>
    <property type="molecule type" value="Genomic_DNA"/>
</dbReference>
<feature type="transmembrane region" description="Helical" evidence="8">
    <location>
        <begin position="335"/>
        <end position="353"/>
    </location>
</feature>
<evidence type="ECO:0000256" key="3">
    <source>
        <dbReference type="ARBA" id="ARBA00022676"/>
    </source>
</evidence>
<dbReference type="PANTHER" id="PTHR33908">
    <property type="entry name" value="MANNOSYLTRANSFERASE YKCB-RELATED"/>
    <property type="match status" value="1"/>
</dbReference>
<feature type="domain" description="Glycosyltransferase RgtA/B/C/D-like" evidence="9">
    <location>
        <begin position="62"/>
        <end position="220"/>
    </location>
</feature>
<keyword evidence="7 8" id="KW-0472">Membrane</keyword>
<keyword evidence="5 8" id="KW-0812">Transmembrane</keyword>
<dbReference type="GO" id="GO:0016757">
    <property type="term" value="F:glycosyltransferase activity"/>
    <property type="evidence" value="ECO:0007669"/>
    <property type="project" value="UniProtKB-KW"/>
</dbReference>
<dbReference type="Pfam" id="PF13231">
    <property type="entry name" value="PMT_2"/>
    <property type="match status" value="1"/>
</dbReference>
<keyword evidence="3 10" id="KW-0328">Glycosyltransferase</keyword>
<feature type="transmembrane region" description="Helical" evidence="8">
    <location>
        <begin position="79"/>
        <end position="99"/>
    </location>
</feature>
<dbReference type="InterPro" id="IPR038731">
    <property type="entry name" value="RgtA/B/C-like"/>
</dbReference>
<dbReference type="EC" id="2.4.-.-" evidence="10"/>
<evidence type="ECO:0000256" key="2">
    <source>
        <dbReference type="ARBA" id="ARBA00022475"/>
    </source>
</evidence>
<evidence type="ECO:0000256" key="1">
    <source>
        <dbReference type="ARBA" id="ARBA00004651"/>
    </source>
</evidence>
<feature type="transmembrane region" description="Helical" evidence="8">
    <location>
        <begin position="281"/>
        <end position="299"/>
    </location>
</feature>
<evidence type="ECO:0000256" key="7">
    <source>
        <dbReference type="ARBA" id="ARBA00023136"/>
    </source>
</evidence>
<accession>A0ABU7V1U7</accession>
<protein>
    <submittedName>
        <fullName evidence="10">Glycosyltransferase family 39 protein</fullName>
        <ecNumber evidence="10">2.4.-.-</ecNumber>
    </submittedName>
</protein>
<name>A0ABU7V1U7_9GAMM</name>
<feature type="transmembrane region" description="Helical" evidence="8">
    <location>
        <begin position="111"/>
        <end position="143"/>
    </location>
</feature>
<gene>
    <name evidence="10" type="ORF">V3390_06275</name>
</gene>
<feature type="transmembrane region" description="Helical" evidence="8">
    <location>
        <begin position="203"/>
        <end position="222"/>
    </location>
</feature>
<evidence type="ECO:0000256" key="4">
    <source>
        <dbReference type="ARBA" id="ARBA00022679"/>
    </source>
</evidence>
<sequence length="625" mass="68817">MGGMDYSRSTFSIDRAKRLFWGAFALILILKLFVASRLPPFVDEVFYWQEGQHPALAYSDLPGLTAWLNRLGVELGGNLAISMRLPFLLVAAAVPFLVMRITRREIGIREAWIAGTFALLLPLAGTLGIMALPDVLLAIATLLCVDAGSRLLRNVDELAALELAAGLIIGGLSHYRFAAVIVFGFLALLLIPEGRRALRDMRVLVAVAMGAAAWIPLIWWNVDHADAGLRFQLVDRHPWSFHADGISFLGIQGAFVTPLLFIAFLATAWRHRNDADPQKRYFALLGGLVIVGFFVLGFFADTERVSFHWPLPGYLALLPLLPGMLDAIKPFWRRAIWITSSIGVLVMLGYYVAVSVPRIREQAAATKMYANNFAGWDSLADHVRTELAHMPKGSRILADNFKIGSELGFALSDPNIQVLDHELNRRHGRAPQLAIWRVLQVRPQLSAQQPYLLVVGASDVQLKHLPQRLHQLCDILGPLPAPIVHNVDHGAQRFLLFRLNGPAGTGPCVTPAMAWLDAPLSRQVVSAGETVPLKGWAFKDGVGLRSVQVLWNGKPMDARVTYGSANPSPKAQWPISNDPNHPNVGFEGQFRVPPAARKGTAWLGLRLIGTDGSVEDWSELPLQVR</sequence>
<evidence type="ECO:0000313" key="10">
    <source>
        <dbReference type="EMBL" id="MEF2155839.1"/>
    </source>
</evidence>
<evidence type="ECO:0000256" key="6">
    <source>
        <dbReference type="ARBA" id="ARBA00022989"/>
    </source>
</evidence>
<evidence type="ECO:0000313" key="11">
    <source>
        <dbReference type="Proteomes" id="UP001356170"/>
    </source>
</evidence>
<keyword evidence="6 8" id="KW-1133">Transmembrane helix</keyword>
<feature type="transmembrane region" description="Helical" evidence="8">
    <location>
        <begin position="246"/>
        <end position="269"/>
    </location>
</feature>
<feature type="transmembrane region" description="Helical" evidence="8">
    <location>
        <begin position="163"/>
        <end position="191"/>
    </location>
</feature>
<keyword evidence="4 10" id="KW-0808">Transferase</keyword>
<organism evidence="10 11">
    <name type="scientific">Aquilutibacter rugosus</name>
    <dbReference type="NCBI Taxonomy" id="3115820"/>
    <lineage>
        <taxon>Bacteria</taxon>
        <taxon>Pseudomonadati</taxon>
        <taxon>Pseudomonadota</taxon>
        <taxon>Gammaproteobacteria</taxon>
        <taxon>Lysobacterales</taxon>
        <taxon>Lysobacteraceae</taxon>
        <taxon>Aquilutibacter</taxon>
    </lineage>
</organism>